<sequence>MTVFFEYNGSKVNTKEVVKRNTAGRTDQDKDSSTYVYNTYNAGDLQGHVQQSFMRNNAEHNRTDTVLPYNDSYETLPVVPAVETGADGNSGKGNSVDFKSNVFCNTHTIRDDQLKLNLEIHTLGNLSDRRLQEIKKGFDDSIIRFKDNFGLEPNEKDTTFELYLFDDKEQYEHYGRLYNLGINGAGGMTFYGDADVPYKIYVYQFGEILNLKHELTHALENYASGHSLSKLKINHDIFTEGLADYIQNDGTFIMRELRDKEVTSSVLKEGSSKDIDQVSDAAVAKDQHLSYSIGHAFVTFLQENYPGVISEYFAALREGNAVHAREIISMNKYADFEPWVQSKDISLYLEGMNVLKIDLGEKMFSAKNAVSFENKNVRNEYYCENICTMNGEVVGKISPVVHYADKDTIRTWNIASTDMIEVKPEYSFLKLVSTPSGKSAYVYCDKDGNEYFNTQSYVEYAFNILKKYDENLRINGDFLDIRGRYSDADKVFDKIPNADLLLDQFLDKIGYGNYKQVIMSDPEQVSVIKMHIVKKAFEDFRESEVKKVFTGESGVDSTIKNLLMDLTYINLSDVIGVNGSNIESIVSDPNVMLRTAILGKGDASGISLYVGDQKVAELSTEGGYCVKDLDTNNVNFVFRNAVGNIASSYQDRAYMVVCEKDGEFTTALIDDIQKTEHGNVIWDNQFNHPGVNHLYPNYQKVLLNDASLKDYSHLANTRFHHDDTVIVRGDLLDDKGTVTTSDDIHQAVIKHDDQVLHQFKSISFYISEPSTDSAGTYGSDFFIADEGKNLRFQLPKTITHLKLVNVDGNQKLVPCTADGNEHPDGMPSNLTDEYRYIDPIFAHTFEKQSYSKNSVSIGLVDFDKYQEGTMFKLQYYSDDYHINKDEHGNIIRPNNVSYKTKVDLVYDDKVIGMLSDNVNKFQGDVFVAASLNYSHSDFLSSKYFQKVNIEALENGVYSGRYDVGSGDEIANLDTDVGYSDKTVFYFKGSNSPVDVLDNVDTVSTISPYINEFQ</sequence>
<dbReference type="InterPro" id="IPR002169">
    <property type="entry name" value="Peptidase_M9A/M9B"/>
</dbReference>
<evidence type="ECO:0000313" key="1">
    <source>
        <dbReference type="EMBL" id="ABD44951.1"/>
    </source>
</evidence>
<proteinExistence type="predicted"/>
<dbReference type="GO" id="GO:0005576">
    <property type="term" value="C:extracellular region"/>
    <property type="evidence" value="ECO:0007669"/>
    <property type="project" value="InterPro"/>
</dbReference>
<dbReference type="GO" id="GO:0004222">
    <property type="term" value="F:metalloendopeptidase activity"/>
    <property type="evidence" value="ECO:0007669"/>
    <property type="project" value="InterPro"/>
</dbReference>
<dbReference type="KEGG" id="ech:ECH_0188"/>
<accession>Q2GHS1</accession>
<name>Q2GHS1_EHRCR</name>
<dbReference type="Gene3D" id="3.40.30.160">
    <property type="entry name" value="Collagenase ColT, N-terminal domain"/>
    <property type="match status" value="1"/>
</dbReference>
<dbReference type="HOGENOM" id="CLU_005919_0_0_5"/>
<dbReference type="EMBL" id="CP000236">
    <property type="protein sequence ID" value="ABD44951.1"/>
    <property type="molecule type" value="Genomic_DNA"/>
</dbReference>
<dbReference type="Pfam" id="PF01752">
    <property type="entry name" value="Peptidase_M9"/>
    <property type="match status" value="1"/>
</dbReference>
<reference evidence="1 2" key="1">
    <citation type="journal article" date="2006" name="PLoS Genet.">
        <title>Comparative genomics of emerging human ehrlichiosis agents.</title>
        <authorList>
            <person name="Dunning Hotopp J.C."/>
            <person name="Lin M."/>
            <person name="Madupu R."/>
            <person name="Crabtree J."/>
            <person name="Angiuoli S.V."/>
            <person name="Eisen J.A."/>
            <person name="Seshadri R."/>
            <person name="Ren Q."/>
            <person name="Wu M."/>
            <person name="Utterback T.R."/>
            <person name="Smith S."/>
            <person name="Lewis M."/>
            <person name="Khouri H."/>
            <person name="Zhang C."/>
            <person name="Niu H."/>
            <person name="Lin Q."/>
            <person name="Ohashi N."/>
            <person name="Zhi N."/>
            <person name="Nelson W."/>
            <person name="Brinkac L.M."/>
            <person name="Dodson R.J."/>
            <person name="Rosovitz M.J."/>
            <person name="Sundaram J."/>
            <person name="Daugherty S.C."/>
            <person name="Davidsen T."/>
            <person name="Durkin A.S."/>
            <person name="Gwinn M."/>
            <person name="Haft D.H."/>
            <person name="Selengut J.D."/>
            <person name="Sullivan S.A."/>
            <person name="Zafar N."/>
            <person name="Zhou L."/>
            <person name="Benahmed F."/>
            <person name="Forberger H."/>
            <person name="Halpin R."/>
            <person name="Mulligan S."/>
            <person name="Robinson J."/>
            <person name="White O."/>
            <person name="Rikihisa Y."/>
            <person name="Tettelin H."/>
        </authorList>
    </citation>
    <scope>NUCLEOTIDE SEQUENCE [LARGE SCALE GENOMIC DNA]</scope>
    <source>
        <strain evidence="2">ATCC CRL-10679 / Arkansas</strain>
    </source>
</reference>
<organism evidence="1 2">
    <name type="scientific">Ehrlichia chaffeensis (strain ATCC CRL-10679 / Arkansas)</name>
    <dbReference type="NCBI Taxonomy" id="205920"/>
    <lineage>
        <taxon>Bacteria</taxon>
        <taxon>Pseudomonadati</taxon>
        <taxon>Pseudomonadota</taxon>
        <taxon>Alphaproteobacteria</taxon>
        <taxon>Rickettsiales</taxon>
        <taxon>Anaplasmataceae</taxon>
        <taxon>Ehrlichia</taxon>
    </lineage>
</organism>
<evidence type="ECO:0000313" key="2">
    <source>
        <dbReference type="Proteomes" id="UP000008320"/>
    </source>
</evidence>
<gene>
    <name evidence="1" type="ordered locus">ECH_0188</name>
</gene>
<dbReference type="Proteomes" id="UP000008320">
    <property type="component" value="Chromosome"/>
</dbReference>
<dbReference type="RefSeq" id="WP_011452445.1">
    <property type="nucleotide sequence ID" value="NC_007799.1"/>
</dbReference>
<protein>
    <submittedName>
        <fullName evidence="1">Surface protein</fullName>
    </submittedName>
</protein>
<dbReference type="GO" id="GO:0006508">
    <property type="term" value="P:proteolysis"/>
    <property type="evidence" value="ECO:0007669"/>
    <property type="project" value="InterPro"/>
</dbReference>
<dbReference type="eggNOG" id="ENOG5033QT2">
    <property type="taxonomic scope" value="Bacteria"/>
</dbReference>
<keyword evidence="2" id="KW-1185">Reference proteome</keyword>
<dbReference type="AlphaFoldDB" id="Q2GHS1"/>
<dbReference type="GO" id="GO:0008270">
    <property type="term" value="F:zinc ion binding"/>
    <property type="evidence" value="ECO:0007669"/>
    <property type="project" value="InterPro"/>
</dbReference>
<dbReference type="STRING" id="205920.ECH_0188"/>